<dbReference type="EMBL" id="GL433852">
    <property type="protein sequence ID" value="EFN53219.1"/>
    <property type="molecule type" value="Genomic_DNA"/>
</dbReference>
<evidence type="ECO:0000256" key="1">
    <source>
        <dbReference type="SAM" id="Phobius"/>
    </source>
</evidence>
<proteinExistence type="predicted"/>
<accession>E1ZLZ7</accession>
<evidence type="ECO:0000313" key="3">
    <source>
        <dbReference type="Proteomes" id="UP000008141"/>
    </source>
</evidence>
<dbReference type="InterPro" id="IPR014752">
    <property type="entry name" value="Arrestin-like_C"/>
</dbReference>
<feature type="transmembrane region" description="Helical" evidence="1">
    <location>
        <begin position="55"/>
        <end position="75"/>
    </location>
</feature>
<dbReference type="SUPFAM" id="SSF81296">
    <property type="entry name" value="E set domains"/>
    <property type="match status" value="1"/>
</dbReference>
<dbReference type="AlphaFoldDB" id="E1ZLZ7"/>
<protein>
    <submittedName>
        <fullName evidence="2">Uncharacterized protein</fullName>
    </submittedName>
</protein>
<gene>
    <name evidence="2" type="ORF">CHLNCDRAFT_137094</name>
</gene>
<feature type="transmembrane region" description="Helical" evidence="1">
    <location>
        <begin position="87"/>
        <end position="109"/>
    </location>
</feature>
<sequence length="198" mass="21210">MHVDRAWCWPGDTVRVTVTVDNESGRTLKASQLFLQQQAVMHASTMVHPDMQPSYSGTIFTVSHFVCIRFSMGWFMMPLILKARLVLAAFGPPAGLLPIQLLLLLLQLADAVSEMAAAVLQVPLRVLVGPLCATLPGPRSAKDGKDGAEVSFFAEPPAFWKPSVVVGPLALHVNAASPLPPEALVADASFWARATGGK</sequence>
<keyword evidence="3" id="KW-1185">Reference proteome</keyword>
<dbReference type="RefSeq" id="XP_005845321.1">
    <property type="nucleotide sequence ID" value="XM_005845259.1"/>
</dbReference>
<keyword evidence="1" id="KW-0812">Transmembrane</keyword>
<keyword evidence="1" id="KW-1133">Transmembrane helix</keyword>
<name>E1ZLZ7_CHLVA</name>
<dbReference type="InterPro" id="IPR014756">
    <property type="entry name" value="Ig_E-set"/>
</dbReference>
<reference evidence="2 3" key="1">
    <citation type="journal article" date="2010" name="Plant Cell">
        <title>The Chlorella variabilis NC64A genome reveals adaptation to photosymbiosis, coevolution with viruses, and cryptic sex.</title>
        <authorList>
            <person name="Blanc G."/>
            <person name="Duncan G."/>
            <person name="Agarkova I."/>
            <person name="Borodovsky M."/>
            <person name="Gurnon J."/>
            <person name="Kuo A."/>
            <person name="Lindquist E."/>
            <person name="Lucas S."/>
            <person name="Pangilinan J."/>
            <person name="Polle J."/>
            <person name="Salamov A."/>
            <person name="Terry A."/>
            <person name="Yamada T."/>
            <person name="Dunigan D.D."/>
            <person name="Grigoriev I.V."/>
            <person name="Claverie J.M."/>
            <person name="Van Etten J.L."/>
        </authorList>
    </citation>
    <scope>NUCLEOTIDE SEQUENCE [LARGE SCALE GENOMIC DNA]</scope>
    <source>
        <strain evidence="2 3">NC64A</strain>
    </source>
</reference>
<dbReference type="GeneID" id="17352790"/>
<evidence type="ECO:0000313" key="2">
    <source>
        <dbReference type="EMBL" id="EFN53219.1"/>
    </source>
</evidence>
<dbReference type="Gene3D" id="2.60.40.640">
    <property type="match status" value="1"/>
</dbReference>
<dbReference type="KEGG" id="cvr:CHLNCDRAFT_137094"/>
<dbReference type="Proteomes" id="UP000008141">
    <property type="component" value="Unassembled WGS sequence"/>
</dbReference>
<dbReference type="InParanoid" id="E1ZLZ7"/>
<organism evidence="3">
    <name type="scientific">Chlorella variabilis</name>
    <name type="common">Green alga</name>
    <dbReference type="NCBI Taxonomy" id="554065"/>
    <lineage>
        <taxon>Eukaryota</taxon>
        <taxon>Viridiplantae</taxon>
        <taxon>Chlorophyta</taxon>
        <taxon>core chlorophytes</taxon>
        <taxon>Trebouxiophyceae</taxon>
        <taxon>Chlorellales</taxon>
        <taxon>Chlorellaceae</taxon>
        <taxon>Chlorella clade</taxon>
        <taxon>Chlorella</taxon>
    </lineage>
</organism>
<keyword evidence="1" id="KW-0472">Membrane</keyword>